<protein>
    <submittedName>
        <fullName evidence="4">Chromodomain-helicase-DNA-binding protein 5</fullName>
    </submittedName>
</protein>
<dbReference type="PANTHER" id="PTHR45623">
    <property type="entry name" value="CHROMODOMAIN-HELICASE-DNA-BINDING PROTEIN 3-RELATED-RELATED"/>
    <property type="match status" value="1"/>
</dbReference>
<dbReference type="InterPro" id="IPR012957">
    <property type="entry name" value="CHD_C2"/>
</dbReference>
<organism evidence="4 5">
    <name type="scientific">Myotis davidii</name>
    <name type="common">David's myotis</name>
    <dbReference type="NCBI Taxonomy" id="225400"/>
    <lineage>
        <taxon>Eukaryota</taxon>
        <taxon>Metazoa</taxon>
        <taxon>Chordata</taxon>
        <taxon>Craniata</taxon>
        <taxon>Vertebrata</taxon>
        <taxon>Euteleostomi</taxon>
        <taxon>Mammalia</taxon>
        <taxon>Eutheria</taxon>
        <taxon>Laurasiatheria</taxon>
        <taxon>Chiroptera</taxon>
        <taxon>Yangochiroptera</taxon>
        <taxon>Vespertilionidae</taxon>
        <taxon>Myotis</taxon>
    </lineage>
</organism>
<feature type="domain" description="CHD subfamily II SANT-like" evidence="3">
    <location>
        <begin position="1"/>
        <end position="60"/>
    </location>
</feature>
<evidence type="ECO:0000256" key="2">
    <source>
        <dbReference type="SAM" id="MobiDB-lite"/>
    </source>
</evidence>
<dbReference type="GO" id="GO:0003682">
    <property type="term" value="F:chromatin binding"/>
    <property type="evidence" value="ECO:0007669"/>
    <property type="project" value="TreeGrafter"/>
</dbReference>
<gene>
    <name evidence="4" type="ORF">MDA_GLEAN10024447</name>
</gene>
<proteinExistence type="predicted"/>
<keyword evidence="4" id="KW-0378">Hydrolase</keyword>
<keyword evidence="4" id="KW-0347">Helicase</keyword>
<feature type="compositionally biased region" description="Basic and acidic residues" evidence="2">
    <location>
        <begin position="129"/>
        <end position="156"/>
    </location>
</feature>
<dbReference type="Pfam" id="PF06461">
    <property type="entry name" value="CHDII_SANT-like"/>
    <property type="match status" value="1"/>
</dbReference>
<dbReference type="SMART" id="SM01146">
    <property type="entry name" value="DUF1086"/>
    <property type="match status" value="1"/>
</dbReference>
<dbReference type="GO" id="GO:0004386">
    <property type="term" value="F:helicase activity"/>
    <property type="evidence" value="ECO:0007669"/>
    <property type="project" value="UniProtKB-KW"/>
</dbReference>
<dbReference type="PANTHER" id="PTHR45623:SF6">
    <property type="entry name" value="CHROMODOMAIN-HELICASE-DNA-BINDING PROTEIN 5"/>
    <property type="match status" value="1"/>
</dbReference>
<dbReference type="Pfam" id="PF08074">
    <property type="entry name" value="CHDCT2"/>
    <property type="match status" value="1"/>
</dbReference>
<evidence type="ECO:0000256" key="1">
    <source>
        <dbReference type="ARBA" id="ARBA00023242"/>
    </source>
</evidence>
<feature type="region of interest" description="Disordered" evidence="2">
    <location>
        <begin position="57"/>
        <end position="85"/>
    </location>
</feature>
<accession>L5LPT8</accession>
<dbReference type="GO" id="GO:0003677">
    <property type="term" value="F:DNA binding"/>
    <property type="evidence" value="ECO:0007669"/>
    <property type="project" value="UniProtKB-KW"/>
</dbReference>
<name>L5LPT8_MYODS</name>
<keyword evidence="5" id="KW-1185">Reference proteome</keyword>
<evidence type="ECO:0000313" key="4">
    <source>
        <dbReference type="EMBL" id="ELK28057.1"/>
    </source>
</evidence>
<dbReference type="AlphaFoldDB" id="L5LPT8"/>
<dbReference type="eggNOG" id="KOG0383">
    <property type="taxonomic scope" value="Eukaryota"/>
</dbReference>
<dbReference type="EMBL" id="KB109639">
    <property type="protein sequence ID" value="ELK28057.1"/>
    <property type="molecule type" value="Genomic_DNA"/>
</dbReference>
<feature type="region of interest" description="Disordered" evidence="2">
    <location>
        <begin position="126"/>
        <end position="170"/>
    </location>
</feature>
<dbReference type="GO" id="GO:0016887">
    <property type="term" value="F:ATP hydrolysis activity"/>
    <property type="evidence" value="ECO:0007669"/>
    <property type="project" value="TreeGrafter"/>
</dbReference>
<dbReference type="GO" id="GO:0016581">
    <property type="term" value="C:NuRD complex"/>
    <property type="evidence" value="ECO:0007669"/>
    <property type="project" value="TreeGrafter"/>
</dbReference>
<dbReference type="GO" id="GO:0042393">
    <property type="term" value="F:histone binding"/>
    <property type="evidence" value="ECO:0007669"/>
    <property type="project" value="TreeGrafter"/>
</dbReference>
<dbReference type="InterPro" id="IPR009462">
    <property type="entry name" value="CHD_II_SANT-like"/>
</dbReference>
<sequence>MRHLCEPGADGAETFADGVPREGLSRQHVLTRIGVMSLVRKKVQEFELVNGRYSTPDLVPEGSEGKKLGEAVSSDPNTPVPTSPAHLLPAPLGLPDKMEAPLGYLDEKELGVQKLKKPPEVQALLTAQDRAEGEDRQESADGKERAREERPEEAEKAQPSPEQLGKEVLPEKEKVLDKLELSLAHSRGDGSDLRPDDTKVEEKEPMETQQNGDKEEAEEGKKEDKNGKFKFMFNIADGGFTELHTLWQNEERAAVSSAAASSGNVYDIWHRRHDYWLLAGIVTHGYARWQDIQNDPRYMILNEPFKSEIHKGNYLEMKNKFLARRFKVRGHGGRGFKRGGLRG</sequence>
<dbReference type="Gene3D" id="1.10.10.60">
    <property type="entry name" value="Homeodomain-like"/>
    <property type="match status" value="1"/>
</dbReference>
<reference evidence="5" key="1">
    <citation type="journal article" date="2013" name="Science">
        <title>Comparative analysis of bat genomes provides insight into the evolution of flight and immunity.</title>
        <authorList>
            <person name="Zhang G."/>
            <person name="Cowled C."/>
            <person name="Shi Z."/>
            <person name="Huang Z."/>
            <person name="Bishop-Lilly K.A."/>
            <person name="Fang X."/>
            <person name="Wynne J.W."/>
            <person name="Xiong Z."/>
            <person name="Baker M.L."/>
            <person name="Zhao W."/>
            <person name="Tachedjian M."/>
            <person name="Zhu Y."/>
            <person name="Zhou P."/>
            <person name="Jiang X."/>
            <person name="Ng J."/>
            <person name="Yang L."/>
            <person name="Wu L."/>
            <person name="Xiao J."/>
            <person name="Feng Y."/>
            <person name="Chen Y."/>
            <person name="Sun X."/>
            <person name="Zhang Y."/>
            <person name="Marsh G.A."/>
            <person name="Crameri G."/>
            <person name="Broder C.C."/>
            <person name="Frey K.G."/>
            <person name="Wang L.F."/>
            <person name="Wang J."/>
        </authorList>
    </citation>
    <scope>NUCLEOTIDE SEQUENCE [LARGE SCALE GENOMIC DNA]</scope>
</reference>
<evidence type="ECO:0000259" key="3">
    <source>
        <dbReference type="SMART" id="SM01146"/>
    </source>
</evidence>
<keyword evidence="1" id="KW-0539">Nucleus</keyword>
<dbReference type="Proteomes" id="UP000010556">
    <property type="component" value="Unassembled WGS sequence"/>
</dbReference>
<feature type="region of interest" description="Disordered" evidence="2">
    <location>
        <begin position="182"/>
        <end position="225"/>
    </location>
</feature>
<keyword evidence="4" id="KW-0067">ATP-binding</keyword>
<evidence type="ECO:0000313" key="5">
    <source>
        <dbReference type="Proteomes" id="UP000010556"/>
    </source>
</evidence>
<keyword evidence="4" id="KW-0547">Nucleotide-binding</keyword>
<keyword evidence="4" id="KW-0238">DNA-binding</keyword>
<dbReference type="GO" id="GO:0140658">
    <property type="term" value="F:ATP-dependent chromatin remodeler activity"/>
    <property type="evidence" value="ECO:0007669"/>
    <property type="project" value="TreeGrafter"/>
</dbReference>
<feature type="compositionally biased region" description="Basic and acidic residues" evidence="2">
    <location>
        <begin position="182"/>
        <end position="206"/>
    </location>
</feature>